<dbReference type="SUPFAM" id="SSF103473">
    <property type="entry name" value="MFS general substrate transporter"/>
    <property type="match status" value="1"/>
</dbReference>
<feature type="transmembrane region" description="Helical" evidence="6">
    <location>
        <begin position="348"/>
        <end position="372"/>
    </location>
</feature>
<dbReference type="PROSITE" id="PS50850">
    <property type="entry name" value="MFS"/>
    <property type="match status" value="1"/>
</dbReference>
<keyword evidence="2" id="KW-0813">Transport</keyword>
<keyword evidence="9" id="KW-1185">Reference proteome</keyword>
<feature type="transmembrane region" description="Helical" evidence="6">
    <location>
        <begin position="287"/>
        <end position="308"/>
    </location>
</feature>
<evidence type="ECO:0000256" key="5">
    <source>
        <dbReference type="ARBA" id="ARBA00023136"/>
    </source>
</evidence>
<feature type="transmembrane region" description="Helical" evidence="6">
    <location>
        <begin position="45"/>
        <end position="65"/>
    </location>
</feature>
<gene>
    <name evidence="8" type="ORF">SAMN05445850_2739</name>
</gene>
<evidence type="ECO:0000256" key="6">
    <source>
        <dbReference type="SAM" id="Phobius"/>
    </source>
</evidence>
<keyword evidence="3 6" id="KW-0812">Transmembrane</keyword>
<evidence type="ECO:0000256" key="2">
    <source>
        <dbReference type="ARBA" id="ARBA00022448"/>
    </source>
</evidence>
<dbReference type="GO" id="GO:0016020">
    <property type="term" value="C:membrane"/>
    <property type="evidence" value="ECO:0007669"/>
    <property type="project" value="UniProtKB-SubCell"/>
</dbReference>
<organism evidence="8 9">
    <name type="scientific">Paraburkholderia tuberum</name>
    <dbReference type="NCBI Taxonomy" id="157910"/>
    <lineage>
        <taxon>Bacteria</taxon>
        <taxon>Pseudomonadati</taxon>
        <taxon>Pseudomonadota</taxon>
        <taxon>Betaproteobacteria</taxon>
        <taxon>Burkholderiales</taxon>
        <taxon>Burkholderiaceae</taxon>
        <taxon>Paraburkholderia</taxon>
    </lineage>
</organism>
<dbReference type="Proteomes" id="UP000199365">
    <property type="component" value="Unassembled WGS sequence"/>
</dbReference>
<keyword evidence="5 6" id="KW-0472">Membrane</keyword>
<name>A0A1H1G6H7_9BURK</name>
<dbReference type="InterPro" id="IPR036259">
    <property type="entry name" value="MFS_trans_sf"/>
</dbReference>
<evidence type="ECO:0000313" key="9">
    <source>
        <dbReference type="Proteomes" id="UP000199365"/>
    </source>
</evidence>
<dbReference type="EMBL" id="FNKX01000001">
    <property type="protein sequence ID" value="SDR08770.1"/>
    <property type="molecule type" value="Genomic_DNA"/>
</dbReference>
<dbReference type="AlphaFoldDB" id="A0A1H1G6H7"/>
<feature type="transmembrane region" description="Helical" evidence="6">
    <location>
        <begin position="384"/>
        <end position="405"/>
    </location>
</feature>
<feature type="transmembrane region" description="Helical" evidence="6">
    <location>
        <begin position="256"/>
        <end position="275"/>
    </location>
</feature>
<dbReference type="PANTHER" id="PTHR23505">
    <property type="entry name" value="SPINSTER"/>
    <property type="match status" value="1"/>
</dbReference>
<accession>A0A1H1G6H7</accession>
<evidence type="ECO:0000256" key="4">
    <source>
        <dbReference type="ARBA" id="ARBA00022989"/>
    </source>
</evidence>
<protein>
    <submittedName>
        <fullName evidence="8">Sugar phosphate permease</fullName>
    </submittedName>
</protein>
<sequence length="424" mass="44745">MFWKKSPSAVLASLLVIHLLAHIDRNMLLGFSPQIIKDLALSNTQYGFLVGAVWVLSFGVMAMFMGTLADRFSRTRVIAAGVLIWSACTLASGHAQSFEQMVVARFFVASGEAALVPAAVALLAELFSEKRRGTAMGLFFMGIPMGVGCSFLLAGSFGATHGWRTTFYVLGIVGVAVALPLALLKEDRSQLAPQERGAPFVAQALAVLRTVGGNRALGFVIVGFVLVHLVFASFSFSQLWLVNERGMNAAGIATRIGALQLVFGTLGAVMGGVMGDRVASKLRGGHASFMALLVVICAPLMLACRFVPVSSPLFYIGMCAGFFLPLAVYGPGAAAIMSMAPQKMRSTIFGFTMLSINVFALAIGTVVIGMAADHFIKAGATAPLTGVLIATDVLTISSALFFALAARASRRQRALALQNIQPAR</sequence>
<evidence type="ECO:0000256" key="1">
    <source>
        <dbReference type="ARBA" id="ARBA00004141"/>
    </source>
</evidence>
<dbReference type="RefSeq" id="WP_090805665.1">
    <property type="nucleotide sequence ID" value="NZ_FNKX01000001.1"/>
</dbReference>
<evidence type="ECO:0000256" key="3">
    <source>
        <dbReference type="ARBA" id="ARBA00022692"/>
    </source>
</evidence>
<feature type="transmembrane region" description="Helical" evidence="6">
    <location>
        <begin position="165"/>
        <end position="184"/>
    </location>
</feature>
<dbReference type="InterPro" id="IPR020846">
    <property type="entry name" value="MFS_dom"/>
</dbReference>
<evidence type="ECO:0000313" key="8">
    <source>
        <dbReference type="EMBL" id="SDR08770.1"/>
    </source>
</evidence>
<dbReference type="InterPro" id="IPR011701">
    <property type="entry name" value="MFS"/>
</dbReference>
<feature type="transmembrane region" description="Helical" evidence="6">
    <location>
        <begin position="136"/>
        <end position="159"/>
    </location>
</feature>
<feature type="transmembrane region" description="Helical" evidence="6">
    <location>
        <begin position="216"/>
        <end position="236"/>
    </location>
</feature>
<dbReference type="Gene3D" id="1.20.1250.20">
    <property type="entry name" value="MFS general substrate transporter like domains"/>
    <property type="match status" value="2"/>
</dbReference>
<dbReference type="STRING" id="157910.SAMN05445850_2739"/>
<dbReference type="GO" id="GO:0022857">
    <property type="term" value="F:transmembrane transporter activity"/>
    <property type="evidence" value="ECO:0007669"/>
    <property type="project" value="InterPro"/>
</dbReference>
<proteinExistence type="predicted"/>
<comment type="subcellular location">
    <subcellularLocation>
        <location evidence="1">Membrane</location>
        <topology evidence="1">Multi-pass membrane protein</topology>
    </subcellularLocation>
</comment>
<dbReference type="PANTHER" id="PTHR23505:SF79">
    <property type="entry name" value="PROTEIN SPINSTER"/>
    <property type="match status" value="1"/>
</dbReference>
<evidence type="ECO:0000259" key="7">
    <source>
        <dbReference type="PROSITE" id="PS50850"/>
    </source>
</evidence>
<feature type="transmembrane region" description="Helical" evidence="6">
    <location>
        <begin position="102"/>
        <end position="124"/>
    </location>
</feature>
<feature type="transmembrane region" description="Helical" evidence="6">
    <location>
        <begin position="77"/>
        <end position="96"/>
    </location>
</feature>
<feature type="domain" description="Major facilitator superfamily (MFS) profile" evidence="7">
    <location>
        <begin position="10"/>
        <end position="410"/>
    </location>
</feature>
<keyword evidence="4 6" id="KW-1133">Transmembrane helix</keyword>
<reference evidence="9" key="1">
    <citation type="submission" date="2016-10" db="EMBL/GenBank/DDBJ databases">
        <authorList>
            <person name="Varghese N."/>
            <person name="Submissions S."/>
        </authorList>
    </citation>
    <scope>NUCLEOTIDE SEQUENCE [LARGE SCALE GENOMIC DNA]</scope>
    <source>
        <strain evidence="9">DUS833</strain>
    </source>
</reference>
<feature type="transmembrane region" description="Helical" evidence="6">
    <location>
        <begin position="314"/>
        <end position="336"/>
    </location>
</feature>
<dbReference type="InterPro" id="IPR044770">
    <property type="entry name" value="MFS_spinster-like"/>
</dbReference>
<dbReference type="Pfam" id="PF07690">
    <property type="entry name" value="MFS_1"/>
    <property type="match status" value="1"/>
</dbReference>